<dbReference type="Proteomes" id="UP000887013">
    <property type="component" value="Unassembled WGS sequence"/>
</dbReference>
<evidence type="ECO:0000313" key="4">
    <source>
        <dbReference type="Proteomes" id="UP000887013"/>
    </source>
</evidence>
<dbReference type="OrthoDB" id="5800391at2759"/>
<dbReference type="EMBL" id="BMAW01122291">
    <property type="protein sequence ID" value="GFT98269.1"/>
    <property type="molecule type" value="Genomic_DNA"/>
</dbReference>
<reference evidence="3" key="1">
    <citation type="submission" date="2020-08" db="EMBL/GenBank/DDBJ databases">
        <title>Multicomponent nature underlies the extraordinary mechanical properties of spider dragline silk.</title>
        <authorList>
            <person name="Kono N."/>
            <person name="Nakamura H."/>
            <person name="Mori M."/>
            <person name="Yoshida Y."/>
            <person name="Ohtoshi R."/>
            <person name="Malay A.D."/>
            <person name="Moran D.A.P."/>
            <person name="Tomita M."/>
            <person name="Numata K."/>
            <person name="Arakawa K."/>
        </authorList>
    </citation>
    <scope>NUCLEOTIDE SEQUENCE</scope>
</reference>
<keyword evidence="4" id="KW-1185">Reference proteome</keyword>
<evidence type="ECO:0000256" key="1">
    <source>
        <dbReference type="SAM" id="Phobius"/>
    </source>
</evidence>
<keyword evidence="1" id="KW-1133">Transmembrane helix</keyword>
<feature type="transmembrane region" description="Helical" evidence="1">
    <location>
        <begin position="242"/>
        <end position="265"/>
    </location>
</feature>
<feature type="transmembrane region" description="Helical" evidence="1">
    <location>
        <begin position="121"/>
        <end position="141"/>
    </location>
</feature>
<evidence type="ECO:0000313" key="3">
    <source>
        <dbReference type="EMBL" id="GFT98269.1"/>
    </source>
</evidence>
<feature type="transmembrane region" description="Helical" evidence="1">
    <location>
        <begin position="78"/>
        <end position="95"/>
    </location>
</feature>
<keyword evidence="1" id="KW-0812">Transmembrane</keyword>
<evidence type="ECO:0008006" key="5">
    <source>
        <dbReference type="Google" id="ProtNLM"/>
    </source>
</evidence>
<dbReference type="EMBL" id="BMAW01051843">
    <property type="protein sequence ID" value="GFS82574.1"/>
    <property type="molecule type" value="Genomic_DNA"/>
</dbReference>
<gene>
    <name evidence="3" type="primary">AVEN_213416_1</name>
    <name evidence="2" type="ORF">NPIL_572181</name>
    <name evidence="3" type="ORF">NPIL_588461</name>
</gene>
<comment type="caution">
    <text evidence="3">The sequence shown here is derived from an EMBL/GenBank/DDBJ whole genome shotgun (WGS) entry which is preliminary data.</text>
</comment>
<name>A0A8X6Q3C7_NEPPI</name>
<proteinExistence type="predicted"/>
<feature type="transmembrane region" description="Helical" evidence="1">
    <location>
        <begin position="49"/>
        <end position="72"/>
    </location>
</feature>
<protein>
    <recommendedName>
        <fullName evidence="5">Gustatory receptor</fullName>
    </recommendedName>
</protein>
<dbReference type="AlphaFoldDB" id="A0A8X6Q3C7"/>
<evidence type="ECO:0000313" key="2">
    <source>
        <dbReference type="EMBL" id="GFS82574.1"/>
    </source>
</evidence>
<organism evidence="3 4">
    <name type="scientific">Nephila pilipes</name>
    <name type="common">Giant wood spider</name>
    <name type="synonym">Nephila maculata</name>
    <dbReference type="NCBI Taxonomy" id="299642"/>
    <lineage>
        <taxon>Eukaryota</taxon>
        <taxon>Metazoa</taxon>
        <taxon>Ecdysozoa</taxon>
        <taxon>Arthropoda</taxon>
        <taxon>Chelicerata</taxon>
        <taxon>Arachnida</taxon>
        <taxon>Araneae</taxon>
        <taxon>Araneomorphae</taxon>
        <taxon>Entelegynae</taxon>
        <taxon>Araneoidea</taxon>
        <taxon>Nephilidae</taxon>
        <taxon>Nephila</taxon>
    </lineage>
</organism>
<keyword evidence="1" id="KW-0472">Membrane</keyword>
<sequence length="394" mass="44717">MSPKDSFLILTVPESHTQWSVSKFLFKLLCCIGLVEESERFLIYRITTVGFQLAIVFTSCSIWSSALVAYSVKSLKVLSGKLCSFLLALVVYFAMRRKRKRLTLTLRKLSAISSLFQRKKIAFFLLIICIMPTVYAISMALTASHRWAAKFDAYGYEIKHPLAQVLLIVTKSILYEIVYPTLTNLITLIYCAVCQSCSVLVNNLTEDILRISPRAFGPSKQIYILDRKARIDDVLENIQDVFSLPAFFVVAANFTSCMTIIGWFLHIDLANYHAHMFAQTVFLAINSFGCLTFLLWIASCVPIQMQKLKEAFYRKAHLRLITYRDLGEPQLKTELFQKPDFTFTGWDLIPFKRSTLVAVFGTLLSYTVLLVANSSPQDPNLGSPILSQINETNI</sequence>
<feature type="transmembrane region" description="Helical" evidence="1">
    <location>
        <begin position="277"/>
        <end position="298"/>
    </location>
</feature>
<accession>A0A8X6Q3C7</accession>